<reference evidence="1 2" key="1">
    <citation type="journal article" date="2024" name="Microbiol. Resour. Announc.">
        <title>Genome annotations for the ascomycete fungi Trichoderma harzianum, Trichoderma aggressivum, and Purpureocillium lilacinum.</title>
        <authorList>
            <person name="Beijen E.P.W."/>
            <person name="Ohm R.A."/>
        </authorList>
    </citation>
    <scope>NUCLEOTIDE SEQUENCE [LARGE SCALE GENOMIC DNA]</scope>
    <source>
        <strain evidence="1 2">CBS 150709</strain>
    </source>
</reference>
<sequence>MRPGDTSTPHDHHDAQMIKFVGKTVKPQAVVGEDMKEAGQAKAGDNGDVVRRYGDSISGAAAGRVGDGIKPKESDEIVEELDSADEMGPYIHCDKQRLDRPEGRSG</sequence>
<dbReference type="EMBL" id="JAWRVI010000296">
    <property type="protein sequence ID" value="KAK4068657.1"/>
    <property type="molecule type" value="Genomic_DNA"/>
</dbReference>
<evidence type="ECO:0000313" key="1">
    <source>
        <dbReference type="EMBL" id="KAK4068657.1"/>
    </source>
</evidence>
<keyword evidence="2" id="KW-1185">Reference proteome</keyword>
<protein>
    <submittedName>
        <fullName evidence="1">Uncharacterized protein</fullName>
    </submittedName>
</protein>
<accession>A0ABR0BDC4</accession>
<proteinExistence type="predicted"/>
<gene>
    <name evidence="1" type="ORF">Purlil1_13755</name>
</gene>
<name>A0ABR0BDC4_PURLI</name>
<organism evidence="1 2">
    <name type="scientific">Purpureocillium lilacinum</name>
    <name type="common">Paecilomyces lilacinus</name>
    <dbReference type="NCBI Taxonomy" id="33203"/>
    <lineage>
        <taxon>Eukaryota</taxon>
        <taxon>Fungi</taxon>
        <taxon>Dikarya</taxon>
        <taxon>Ascomycota</taxon>
        <taxon>Pezizomycotina</taxon>
        <taxon>Sordariomycetes</taxon>
        <taxon>Hypocreomycetidae</taxon>
        <taxon>Hypocreales</taxon>
        <taxon>Ophiocordycipitaceae</taxon>
        <taxon>Purpureocillium</taxon>
    </lineage>
</organism>
<comment type="caution">
    <text evidence="1">The sequence shown here is derived from an EMBL/GenBank/DDBJ whole genome shotgun (WGS) entry which is preliminary data.</text>
</comment>
<dbReference type="Proteomes" id="UP001287286">
    <property type="component" value="Unassembled WGS sequence"/>
</dbReference>
<evidence type="ECO:0000313" key="2">
    <source>
        <dbReference type="Proteomes" id="UP001287286"/>
    </source>
</evidence>